<dbReference type="PaxDb" id="3635-A0A1U8PC27"/>
<protein>
    <submittedName>
        <fullName evidence="3">Uncharacterized mitochondrial protein AtMg00860-like</fullName>
    </submittedName>
</protein>
<dbReference type="SUPFAM" id="SSF56672">
    <property type="entry name" value="DNA/RNA polymerases"/>
    <property type="match status" value="1"/>
</dbReference>
<dbReference type="InterPro" id="IPR051320">
    <property type="entry name" value="Viral_Replic_Matur_Polypro"/>
</dbReference>
<gene>
    <name evidence="3" type="primary">LOC107957657</name>
</gene>
<proteinExistence type="predicted"/>
<dbReference type="InterPro" id="IPR000477">
    <property type="entry name" value="RT_dom"/>
</dbReference>
<dbReference type="STRING" id="3635.A0A1U8PC27"/>
<reference evidence="2" key="1">
    <citation type="journal article" date="2020" name="Nat. Genet.">
        <title>Genomic diversifications of five Gossypium allopolyploid species and their impact on cotton improvement.</title>
        <authorList>
            <person name="Chen Z.J."/>
            <person name="Sreedasyam A."/>
            <person name="Ando A."/>
            <person name="Song Q."/>
            <person name="De Santiago L.M."/>
            <person name="Hulse-Kemp A.M."/>
            <person name="Ding M."/>
            <person name="Ye W."/>
            <person name="Kirkbride R.C."/>
            <person name="Jenkins J."/>
            <person name="Plott C."/>
            <person name="Lovell J."/>
            <person name="Lin Y.M."/>
            <person name="Vaughn R."/>
            <person name="Liu B."/>
            <person name="Simpson S."/>
            <person name="Scheffler B.E."/>
            <person name="Wen L."/>
            <person name="Saski C.A."/>
            <person name="Grover C.E."/>
            <person name="Hu G."/>
            <person name="Conover J.L."/>
            <person name="Carlson J.W."/>
            <person name="Shu S."/>
            <person name="Boston L.B."/>
            <person name="Williams M."/>
            <person name="Peterson D.G."/>
            <person name="McGee K."/>
            <person name="Jones D.C."/>
            <person name="Wendel J.F."/>
            <person name="Stelly D.M."/>
            <person name="Grimwood J."/>
            <person name="Schmutz J."/>
        </authorList>
    </citation>
    <scope>NUCLEOTIDE SEQUENCE [LARGE SCALE GENOMIC DNA]</scope>
    <source>
        <strain evidence="2">cv. TM-1</strain>
    </source>
</reference>
<dbReference type="OrthoDB" id="415724at2759"/>
<dbReference type="InterPro" id="IPR043128">
    <property type="entry name" value="Rev_trsase/Diguanyl_cyclase"/>
</dbReference>
<dbReference type="InterPro" id="IPR043502">
    <property type="entry name" value="DNA/RNA_pol_sf"/>
</dbReference>
<evidence type="ECO:0000313" key="2">
    <source>
        <dbReference type="Proteomes" id="UP000818029"/>
    </source>
</evidence>
<dbReference type="KEGG" id="ghi:107957657"/>
<dbReference type="Gene3D" id="3.30.70.270">
    <property type="match status" value="2"/>
</dbReference>
<sequence length="148" mass="17578">MPFGLTNVPVVLMDLMNRVFQSYLDQFIAIFINDILMYSKTKTEHDEHLIVVSQILREKKLYTKLRKCEFWLREVMFLRFVSAEGICLDPKRIEAVLEWKQPRNVSKVRSFHGLSGYYRRFVEGLSLIAVSLTKLLRKNMPFVWTDDQ</sequence>
<name>A0A1U8PC27_GOSHI</name>
<dbReference type="Pfam" id="PF00078">
    <property type="entry name" value="RVT_1"/>
    <property type="match status" value="1"/>
</dbReference>
<dbReference type="GeneID" id="107957657"/>
<dbReference type="PANTHER" id="PTHR33064">
    <property type="entry name" value="POL PROTEIN"/>
    <property type="match status" value="1"/>
</dbReference>
<keyword evidence="2" id="KW-1185">Reference proteome</keyword>
<feature type="domain" description="Reverse transcriptase" evidence="1">
    <location>
        <begin position="1"/>
        <end position="78"/>
    </location>
</feature>
<evidence type="ECO:0000313" key="3">
    <source>
        <dbReference type="RefSeq" id="XP_016748695.1"/>
    </source>
</evidence>
<dbReference type="PANTHER" id="PTHR33064:SF37">
    <property type="entry name" value="RIBONUCLEASE H"/>
    <property type="match status" value="1"/>
</dbReference>
<accession>A0A1U8PC27</accession>
<dbReference type="RefSeq" id="XP_016748695.1">
    <property type="nucleotide sequence ID" value="XM_016893206.1"/>
</dbReference>
<organism evidence="2 3">
    <name type="scientific">Gossypium hirsutum</name>
    <name type="common">Upland cotton</name>
    <name type="synonym">Gossypium mexicanum</name>
    <dbReference type="NCBI Taxonomy" id="3635"/>
    <lineage>
        <taxon>Eukaryota</taxon>
        <taxon>Viridiplantae</taxon>
        <taxon>Streptophyta</taxon>
        <taxon>Embryophyta</taxon>
        <taxon>Tracheophyta</taxon>
        <taxon>Spermatophyta</taxon>
        <taxon>Magnoliopsida</taxon>
        <taxon>eudicotyledons</taxon>
        <taxon>Gunneridae</taxon>
        <taxon>Pentapetalae</taxon>
        <taxon>rosids</taxon>
        <taxon>malvids</taxon>
        <taxon>Malvales</taxon>
        <taxon>Malvaceae</taxon>
        <taxon>Malvoideae</taxon>
        <taxon>Gossypium</taxon>
    </lineage>
</organism>
<dbReference type="AlphaFoldDB" id="A0A1U8PC27"/>
<reference evidence="3" key="2">
    <citation type="submission" date="2025-08" db="UniProtKB">
        <authorList>
            <consortium name="RefSeq"/>
        </authorList>
    </citation>
    <scope>IDENTIFICATION</scope>
</reference>
<dbReference type="Proteomes" id="UP000818029">
    <property type="component" value="Chromosome A11"/>
</dbReference>
<evidence type="ECO:0000259" key="1">
    <source>
        <dbReference type="Pfam" id="PF00078"/>
    </source>
</evidence>